<organism evidence="1 2">
    <name type="scientific">Blastopirellula marina</name>
    <dbReference type="NCBI Taxonomy" id="124"/>
    <lineage>
        <taxon>Bacteria</taxon>
        <taxon>Pseudomonadati</taxon>
        <taxon>Planctomycetota</taxon>
        <taxon>Planctomycetia</taxon>
        <taxon>Pirellulales</taxon>
        <taxon>Pirellulaceae</taxon>
        <taxon>Blastopirellula</taxon>
    </lineage>
</organism>
<protein>
    <submittedName>
        <fullName evidence="1">Uncharacterized protein</fullName>
    </submittedName>
</protein>
<evidence type="ECO:0000313" key="2">
    <source>
        <dbReference type="Proteomes" id="UP000237819"/>
    </source>
</evidence>
<reference evidence="1 2" key="1">
    <citation type="submission" date="2018-02" db="EMBL/GenBank/DDBJ databases">
        <title>Comparative genomes isolates from brazilian mangrove.</title>
        <authorList>
            <person name="Araujo J.E."/>
            <person name="Taketani R.G."/>
            <person name="Silva M.C.P."/>
            <person name="Loureco M.V."/>
            <person name="Andreote F.D."/>
        </authorList>
    </citation>
    <scope>NUCLEOTIDE SEQUENCE [LARGE SCALE GENOMIC DNA]</scope>
    <source>
        <strain evidence="1 2">Nap-Phe MGV</strain>
    </source>
</reference>
<dbReference type="AlphaFoldDB" id="A0A2S8GIQ8"/>
<gene>
    <name evidence="1" type="ORF">C5Y93_19960</name>
</gene>
<sequence length="91" mass="10146">MRGCFGENRFDLLKGRVEAIGVGVHLVKRDSDFELIRHRLSSIEQQHLGAVPIGEDVDFLIQQLLKFGGNIGGGNFAQQIVNFHVGRFLGR</sequence>
<comment type="caution">
    <text evidence="1">The sequence shown here is derived from an EMBL/GenBank/DDBJ whole genome shotgun (WGS) entry which is preliminary data.</text>
</comment>
<evidence type="ECO:0000313" key="1">
    <source>
        <dbReference type="EMBL" id="PQO44240.1"/>
    </source>
</evidence>
<proteinExistence type="predicted"/>
<dbReference type="EMBL" id="PUHZ01000020">
    <property type="protein sequence ID" value="PQO44240.1"/>
    <property type="molecule type" value="Genomic_DNA"/>
</dbReference>
<dbReference type="Proteomes" id="UP000237819">
    <property type="component" value="Unassembled WGS sequence"/>
</dbReference>
<accession>A0A2S8GIQ8</accession>
<name>A0A2S8GIQ8_9BACT</name>